<comment type="similarity">
    <text evidence="2">Belongs to the ataxin-10 family.</text>
</comment>
<dbReference type="Gene3D" id="1.25.10.10">
    <property type="entry name" value="Leucine-rich Repeat Variant"/>
    <property type="match status" value="1"/>
</dbReference>
<dbReference type="InParanoid" id="H3BVQ0"/>
<dbReference type="GeneTree" id="ENSGT00390000010377"/>
<comment type="subcellular location">
    <subcellularLocation>
        <location evidence="1">Midbody</location>
    </subcellularLocation>
</comment>
<name>H3BVQ0_TETNG</name>
<reference evidence="8" key="3">
    <citation type="submission" date="2025-09" db="UniProtKB">
        <authorList>
            <consortium name="Ensembl"/>
        </authorList>
    </citation>
    <scope>IDENTIFICATION</scope>
</reference>
<dbReference type="HOGENOM" id="CLU_1911561_0_0_1"/>
<dbReference type="InterPro" id="IPR011989">
    <property type="entry name" value="ARM-like"/>
</dbReference>
<evidence type="ECO:0000256" key="4">
    <source>
        <dbReference type="ARBA" id="ARBA00022618"/>
    </source>
</evidence>
<dbReference type="GO" id="GO:0031175">
    <property type="term" value="P:neuron projection development"/>
    <property type="evidence" value="ECO:0007669"/>
    <property type="project" value="TreeGrafter"/>
</dbReference>
<comment type="function">
    <text evidence="6">May play a role in the regulation of cytokinesis. May play a role in signaling by stimulating protein glycosylation. Induces neuritogenesis by activating the Ras-MAP kinase pathway and is necessary for the survival of cerebellar neurons. Does not appear to play a major role in ciliogenesis.</text>
</comment>
<keyword evidence="5" id="KW-0131">Cell cycle</keyword>
<dbReference type="Proteomes" id="UP000007303">
    <property type="component" value="Unassembled WGS sequence"/>
</dbReference>
<evidence type="ECO:0000256" key="6">
    <source>
        <dbReference type="ARBA" id="ARBA00045173"/>
    </source>
</evidence>
<dbReference type="AlphaFoldDB" id="H3BVQ0"/>
<sequence length="133" mass="14687">TKSISNLISPQSSWSRCMLLASGDSSSPSPAVGFKAQLIRLIGNLCHKHPNNQKKVGELEGIPLILDNCRIDSNNPFICQWAIFAIRNLLENNEQNQEVVASLERQGRADCSSLRELGFQVEERDGSLLLQPA</sequence>
<dbReference type="GO" id="GO:0005829">
    <property type="term" value="C:cytosol"/>
    <property type="evidence" value="ECO:0007669"/>
    <property type="project" value="TreeGrafter"/>
</dbReference>
<evidence type="ECO:0000256" key="3">
    <source>
        <dbReference type="ARBA" id="ARBA00018804"/>
    </source>
</evidence>
<proteinExistence type="inferred from homology"/>
<dbReference type="SUPFAM" id="SSF48371">
    <property type="entry name" value="ARM repeat"/>
    <property type="match status" value="1"/>
</dbReference>
<reference evidence="9" key="1">
    <citation type="journal article" date="2004" name="Nature">
        <title>Genome duplication in the teleost fish Tetraodon nigroviridis reveals the early vertebrate proto-karyotype.</title>
        <authorList>
            <person name="Jaillon O."/>
            <person name="Aury J.-M."/>
            <person name="Brunet F."/>
            <person name="Petit J.-L."/>
            <person name="Stange-Thomann N."/>
            <person name="Mauceli E."/>
            <person name="Bouneau L."/>
            <person name="Fischer C."/>
            <person name="Ozouf-Costaz C."/>
            <person name="Bernot A."/>
            <person name="Nicaud S."/>
            <person name="Jaffe D."/>
            <person name="Fisher S."/>
            <person name="Lutfalla G."/>
            <person name="Dossat C."/>
            <person name="Segurens B."/>
            <person name="Dasilva C."/>
            <person name="Salanoubat M."/>
            <person name="Levy M."/>
            <person name="Boudet N."/>
            <person name="Castellano S."/>
            <person name="Anthouard V."/>
            <person name="Jubin C."/>
            <person name="Castelli V."/>
            <person name="Katinka M."/>
            <person name="Vacherie B."/>
            <person name="Biemont C."/>
            <person name="Skalli Z."/>
            <person name="Cattolico L."/>
            <person name="Poulain J."/>
            <person name="De Berardinis V."/>
            <person name="Cruaud C."/>
            <person name="Duprat S."/>
            <person name="Brottier P."/>
            <person name="Coutanceau J.-P."/>
            <person name="Gouzy J."/>
            <person name="Parra G."/>
            <person name="Lardier G."/>
            <person name="Chapple C."/>
            <person name="McKernan K.J."/>
            <person name="McEwan P."/>
            <person name="Bosak S."/>
            <person name="Kellis M."/>
            <person name="Volff J.-N."/>
            <person name="Guigo R."/>
            <person name="Zody M.C."/>
            <person name="Mesirov J."/>
            <person name="Lindblad-Toh K."/>
            <person name="Birren B."/>
            <person name="Nusbaum C."/>
            <person name="Kahn D."/>
            <person name="Robinson-Rechavi M."/>
            <person name="Laudet V."/>
            <person name="Schachter V."/>
            <person name="Quetier F."/>
            <person name="Saurin W."/>
            <person name="Scarpelli C."/>
            <person name="Wincker P."/>
            <person name="Lander E.S."/>
            <person name="Weissenbach J."/>
            <person name="Roest Crollius H."/>
        </authorList>
    </citation>
    <scope>NUCLEOTIDE SEQUENCE [LARGE SCALE GENOMIC DNA]</scope>
</reference>
<dbReference type="OMA" id="MAGHMST"/>
<evidence type="ECO:0000313" key="8">
    <source>
        <dbReference type="Ensembl" id="ENSTNIP00000000062.1"/>
    </source>
</evidence>
<dbReference type="GO" id="GO:0051301">
    <property type="term" value="P:cell division"/>
    <property type="evidence" value="ECO:0007669"/>
    <property type="project" value="UniProtKB-KW"/>
</dbReference>
<dbReference type="STRING" id="99883.ENSTNIP00000000062"/>
<dbReference type="Pfam" id="PF09759">
    <property type="entry name" value="Atx10homo_assoc"/>
    <property type="match status" value="1"/>
</dbReference>
<evidence type="ECO:0000256" key="1">
    <source>
        <dbReference type="ARBA" id="ARBA00004214"/>
    </source>
</evidence>
<dbReference type="PANTHER" id="PTHR13255:SF0">
    <property type="entry name" value="ATAXIN-10"/>
    <property type="match status" value="1"/>
</dbReference>
<dbReference type="InterPro" id="IPR051374">
    <property type="entry name" value="Ataxin-10/CTR86_families"/>
</dbReference>
<feature type="domain" description="Ataxin-10" evidence="7">
    <location>
        <begin position="34"/>
        <end position="129"/>
    </location>
</feature>
<evidence type="ECO:0000256" key="2">
    <source>
        <dbReference type="ARBA" id="ARBA00008384"/>
    </source>
</evidence>
<reference evidence="8" key="2">
    <citation type="submission" date="2025-08" db="UniProtKB">
        <authorList>
            <consortium name="Ensembl"/>
        </authorList>
    </citation>
    <scope>IDENTIFICATION</scope>
</reference>
<organism evidence="8 9">
    <name type="scientific">Tetraodon nigroviridis</name>
    <name type="common">Spotted green pufferfish</name>
    <name type="synonym">Chelonodon nigroviridis</name>
    <dbReference type="NCBI Taxonomy" id="99883"/>
    <lineage>
        <taxon>Eukaryota</taxon>
        <taxon>Metazoa</taxon>
        <taxon>Chordata</taxon>
        <taxon>Craniata</taxon>
        <taxon>Vertebrata</taxon>
        <taxon>Euteleostomi</taxon>
        <taxon>Actinopterygii</taxon>
        <taxon>Neopterygii</taxon>
        <taxon>Teleostei</taxon>
        <taxon>Neoteleostei</taxon>
        <taxon>Acanthomorphata</taxon>
        <taxon>Eupercaria</taxon>
        <taxon>Tetraodontiformes</taxon>
        <taxon>Tetradontoidea</taxon>
        <taxon>Tetraodontidae</taxon>
        <taxon>Tetraodon</taxon>
    </lineage>
</organism>
<dbReference type="GO" id="GO:0030496">
    <property type="term" value="C:midbody"/>
    <property type="evidence" value="ECO:0007669"/>
    <property type="project" value="UniProtKB-SubCell"/>
</dbReference>
<accession>H3BVQ0</accession>
<keyword evidence="9" id="KW-1185">Reference proteome</keyword>
<evidence type="ECO:0000313" key="9">
    <source>
        <dbReference type="Proteomes" id="UP000007303"/>
    </source>
</evidence>
<dbReference type="InterPro" id="IPR016024">
    <property type="entry name" value="ARM-type_fold"/>
</dbReference>
<protein>
    <recommendedName>
        <fullName evidence="3">Ataxin-10</fullName>
    </recommendedName>
</protein>
<keyword evidence="4" id="KW-0132">Cell division</keyword>
<dbReference type="PANTHER" id="PTHR13255">
    <property type="entry name" value="ATAXIN-10"/>
    <property type="match status" value="1"/>
</dbReference>
<dbReference type="Ensembl" id="ENSTNIT00000002877.1">
    <property type="protein sequence ID" value="ENSTNIP00000000062.1"/>
    <property type="gene ID" value="ENSTNIG00000000483.1"/>
</dbReference>
<evidence type="ECO:0000259" key="7">
    <source>
        <dbReference type="Pfam" id="PF09759"/>
    </source>
</evidence>
<dbReference type="InterPro" id="IPR019156">
    <property type="entry name" value="Ataxin-10_domain"/>
</dbReference>
<evidence type="ECO:0000256" key="5">
    <source>
        <dbReference type="ARBA" id="ARBA00023306"/>
    </source>
</evidence>